<dbReference type="InterPro" id="IPR011335">
    <property type="entry name" value="Restrct_endonuc-II-like"/>
</dbReference>
<dbReference type="PANTHER" id="PTHR34107">
    <property type="entry name" value="SLL0198 PROTEIN-RELATED"/>
    <property type="match status" value="1"/>
</dbReference>
<evidence type="ECO:0000313" key="2">
    <source>
        <dbReference type="EMBL" id="BAY81396.1"/>
    </source>
</evidence>
<dbReference type="SUPFAM" id="SSF52980">
    <property type="entry name" value="Restriction endonuclease-like"/>
    <property type="match status" value="1"/>
</dbReference>
<dbReference type="OrthoDB" id="455378at2"/>
<keyword evidence="3" id="KW-1185">Reference proteome</keyword>
<dbReference type="PANTHER" id="PTHR34107:SF7">
    <property type="entry name" value="SLR2092 PROTEIN"/>
    <property type="match status" value="1"/>
</dbReference>
<dbReference type="InterPro" id="IPR012296">
    <property type="entry name" value="Nuclease_put_TT1808"/>
</dbReference>
<evidence type="ECO:0000259" key="1">
    <source>
        <dbReference type="Pfam" id="PF05685"/>
    </source>
</evidence>
<sequence length="192" mass="22048">MTSLTLNLNPIIKLTREQFYKLCETNPDLKLERNAQGELIVMPPTGGETGRSNSSINAQVYIWNEKKQLGEVFDSSTGFTLPSGADRSPDVSWVKKSRWDALTKEQKEKFIPLCPDFVIEIMSPSDNVKKLQNKMLEYIENGCRLGWLIKRKKQEVEIYRPGQNVEVLRLPETLSGEDVLPEFVLSMQKIWE</sequence>
<gene>
    <name evidence="2" type="ORF">NIES267_08720</name>
</gene>
<feature type="domain" description="Putative restriction endonuclease" evidence="1">
    <location>
        <begin position="17"/>
        <end position="188"/>
    </location>
</feature>
<name>A0A1Z4LJI8_9CYAN</name>
<proteinExistence type="predicted"/>
<evidence type="ECO:0000313" key="3">
    <source>
        <dbReference type="Proteomes" id="UP000218418"/>
    </source>
</evidence>
<accession>A0A1Z4LJI8</accession>
<dbReference type="Gene3D" id="3.90.1570.10">
    <property type="entry name" value="tt1808, chain A"/>
    <property type="match status" value="1"/>
</dbReference>
<dbReference type="Pfam" id="PF05685">
    <property type="entry name" value="Uma2"/>
    <property type="match status" value="1"/>
</dbReference>
<dbReference type="InterPro" id="IPR008538">
    <property type="entry name" value="Uma2"/>
</dbReference>
<dbReference type="EMBL" id="AP018227">
    <property type="protein sequence ID" value="BAY81396.1"/>
    <property type="molecule type" value="Genomic_DNA"/>
</dbReference>
<organism evidence="2 3">
    <name type="scientific">Calothrix parasitica NIES-267</name>
    <dbReference type="NCBI Taxonomy" id="1973488"/>
    <lineage>
        <taxon>Bacteria</taxon>
        <taxon>Bacillati</taxon>
        <taxon>Cyanobacteriota</taxon>
        <taxon>Cyanophyceae</taxon>
        <taxon>Nostocales</taxon>
        <taxon>Calotrichaceae</taxon>
        <taxon>Calothrix</taxon>
    </lineage>
</organism>
<dbReference type="Proteomes" id="UP000218418">
    <property type="component" value="Chromosome"/>
</dbReference>
<dbReference type="AlphaFoldDB" id="A0A1Z4LJI8"/>
<reference evidence="2 3" key="1">
    <citation type="submission" date="2017-06" db="EMBL/GenBank/DDBJ databases">
        <title>Genome sequencing of cyanobaciteial culture collection at National Institute for Environmental Studies (NIES).</title>
        <authorList>
            <person name="Hirose Y."/>
            <person name="Shimura Y."/>
            <person name="Fujisawa T."/>
            <person name="Nakamura Y."/>
            <person name="Kawachi M."/>
        </authorList>
    </citation>
    <scope>NUCLEOTIDE SEQUENCE [LARGE SCALE GENOMIC DNA]</scope>
    <source>
        <strain evidence="2 3">NIES-267</strain>
    </source>
</reference>
<protein>
    <recommendedName>
        <fullName evidence="1">Putative restriction endonuclease domain-containing protein</fullName>
    </recommendedName>
</protein>
<dbReference type="CDD" id="cd06260">
    <property type="entry name" value="DUF820-like"/>
    <property type="match status" value="1"/>
</dbReference>